<protein>
    <submittedName>
        <fullName evidence="9">MFS transporter</fullName>
    </submittedName>
</protein>
<feature type="transmembrane region" description="Helical" evidence="7">
    <location>
        <begin position="175"/>
        <end position="199"/>
    </location>
</feature>
<feature type="transmembrane region" description="Helical" evidence="7">
    <location>
        <begin position="368"/>
        <end position="394"/>
    </location>
</feature>
<dbReference type="Gene3D" id="1.20.1250.20">
    <property type="entry name" value="MFS general substrate transporter like domains"/>
    <property type="match status" value="1"/>
</dbReference>
<feature type="transmembrane region" description="Helical" evidence="7">
    <location>
        <begin position="415"/>
        <end position="434"/>
    </location>
</feature>
<evidence type="ECO:0000256" key="5">
    <source>
        <dbReference type="ARBA" id="ARBA00022989"/>
    </source>
</evidence>
<feature type="transmembrane region" description="Helical" evidence="7">
    <location>
        <begin position="343"/>
        <end position="362"/>
    </location>
</feature>
<keyword evidence="2" id="KW-0813">Transport</keyword>
<feature type="transmembrane region" description="Helical" evidence="7">
    <location>
        <begin position="487"/>
        <end position="506"/>
    </location>
</feature>
<dbReference type="PROSITE" id="PS50850">
    <property type="entry name" value="MFS"/>
    <property type="match status" value="1"/>
</dbReference>
<feature type="transmembrane region" description="Helical" evidence="7">
    <location>
        <begin position="211"/>
        <end position="230"/>
    </location>
</feature>
<name>A0A4Q7JFL4_9PSEU</name>
<proteinExistence type="predicted"/>
<dbReference type="EMBL" id="SFCC01000001">
    <property type="protein sequence ID" value="RZQ66002.1"/>
    <property type="molecule type" value="Genomic_DNA"/>
</dbReference>
<feature type="transmembrane region" description="Helical" evidence="7">
    <location>
        <begin position="116"/>
        <end position="137"/>
    </location>
</feature>
<dbReference type="InterPro" id="IPR036259">
    <property type="entry name" value="MFS_trans_sf"/>
</dbReference>
<evidence type="ECO:0000256" key="2">
    <source>
        <dbReference type="ARBA" id="ARBA00022448"/>
    </source>
</evidence>
<evidence type="ECO:0000259" key="8">
    <source>
        <dbReference type="PROSITE" id="PS50850"/>
    </source>
</evidence>
<evidence type="ECO:0000313" key="9">
    <source>
        <dbReference type="EMBL" id="RZQ66002.1"/>
    </source>
</evidence>
<gene>
    <name evidence="9" type="ORF">EWH70_02745</name>
</gene>
<feature type="transmembrane region" description="Helical" evidence="7">
    <location>
        <begin position="149"/>
        <end position="169"/>
    </location>
</feature>
<dbReference type="CDD" id="cd17321">
    <property type="entry name" value="MFS_MMR_MDR_like"/>
    <property type="match status" value="1"/>
</dbReference>
<dbReference type="RefSeq" id="WP_130473571.1">
    <property type="nucleotide sequence ID" value="NZ_SFCC01000001.1"/>
</dbReference>
<feature type="transmembrane region" description="Helical" evidence="7">
    <location>
        <begin position="61"/>
        <end position="79"/>
    </location>
</feature>
<dbReference type="InterPro" id="IPR020846">
    <property type="entry name" value="MFS_dom"/>
</dbReference>
<reference evidence="9 10" key="1">
    <citation type="submission" date="2019-02" db="EMBL/GenBank/DDBJ databases">
        <title>Draft genome sequence of Amycolatopsis sp. 8-3EHSu isolated from roots of Suaeda maritima.</title>
        <authorList>
            <person name="Duangmal K."/>
            <person name="Chantavorakit T."/>
        </authorList>
    </citation>
    <scope>NUCLEOTIDE SEQUENCE [LARGE SCALE GENOMIC DNA]</scope>
    <source>
        <strain evidence="9 10">8-3EHSu</strain>
    </source>
</reference>
<feature type="transmembrane region" description="Helical" evidence="7">
    <location>
        <begin position="23"/>
        <end position="46"/>
    </location>
</feature>
<evidence type="ECO:0000256" key="7">
    <source>
        <dbReference type="SAM" id="Phobius"/>
    </source>
</evidence>
<comment type="subcellular location">
    <subcellularLocation>
        <location evidence="1">Cell membrane</location>
        <topology evidence="1">Multi-pass membrane protein</topology>
    </subcellularLocation>
</comment>
<dbReference type="PANTHER" id="PTHR42718:SF47">
    <property type="entry name" value="METHYL VIOLOGEN RESISTANCE PROTEIN SMVA"/>
    <property type="match status" value="1"/>
</dbReference>
<keyword evidence="4 7" id="KW-0812">Transmembrane</keyword>
<dbReference type="OrthoDB" id="4172724at2"/>
<keyword evidence="3" id="KW-1003">Cell membrane</keyword>
<feature type="domain" description="Major facilitator superfamily (MFS) profile" evidence="8">
    <location>
        <begin position="25"/>
        <end position="513"/>
    </location>
</feature>
<comment type="caution">
    <text evidence="9">The sequence shown here is derived from an EMBL/GenBank/DDBJ whole genome shotgun (WGS) entry which is preliminary data.</text>
</comment>
<feature type="transmembrane region" description="Helical" evidence="7">
    <location>
        <begin position="236"/>
        <end position="257"/>
    </location>
</feature>
<dbReference type="Pfam" id="PF07690">
    <property type="entry name" value="MFS_1"/>
    <property type="match status" value="1"/>
</dbReference>
<dbReference type="Proteomes" id="UP000292003">
    <property type="component" value="Unassembled WGS sequence"/>
</dbReference>
<evidence type="ECO:0000313" key="10">
    <source>
        <dbReference type="Proteomes" id="UP000292003"/>
    </source>
</evidence>
<dbReference type="SUPFAM" id="SSF103473">
    <property type="entry name" value="MFS general substrate transporter"/>
    <property type="match status" value="1"/>
</dbReference>
<keyword evidence="10" id="KW-1185">Reference proteome</keyword>
<dbReference type="GO" id="GO:0005886">
    <property type="term" value="C:plasma membrane"/>
    <property type="evidence" value="ECO:0007669"/>
    <property type="project" value="UniProtKB-SubCell"/>
</dbReference>
<accession>A0A4Q7JFL4</accession>
<dbReference type="PANTHER" id="PTHR42718">
    <property type="entry name" value="MAJOR FACILITATOR SUPERFAMILY MULTIDRUG TRANSPORTER MFSC"/>
    <property type="match status" value="1"/>
</dbReference>
<dbReference type="AlphaFoldDB" id="A0A4Q7JFL4"/>
<feature type="transmembrane region" description="Helical" evidence="7">
    <location>
        <begin position="91"/>
        <end position="110"/>
    </location>
</feature>
<dbReference type="InterPro" id="IPR011701">
    <property type="entry name" value="MFS"/>
</dbReference>
<feature type="transmembrane region" description="Helical" evidence="7">
    <location>
        <begin position="315"/>
        <end position="336"/>
    </location>
</feature>
<dbReference type="GO" id="GO:0022857">
    <property type="term" value="F:transmembrane transporter activity"/>
    <property type="evidence" value="ECO:0007669"/>
    <property type="project" value="InterPro"/>
</dbReference>
<evidence type="ECO:0000256" key="6">
    <source>
        <dbReference type="ARBA" id="ARBA00023136"/>
    </source>
</evidence>
<keyword evidence="5 7" id="KW-1133">Transmembrane helix</keyword>
<dbReference type="Gene3D" id="1.20.1720.10">
    <property type="entry name" value="Multidrug resistance protein D"/>
    <property type="match status" value="1"/>
</dbReference>
<feature type="transmembrane region" description="Helical" evidence="7">
    <location>
        <begin position="278"/>
        <end position="303"/>
    </location>
</feature>
<keyword evidence="6 7" id="KW-0472">Membrane</keyword>
<evidence type="ECO:0000256" key="4">
    <source>
        <dbReference type="ARBA" id="ARBA00022692"/>
    </source>
</evidence>
<organism evidence="9 10">
    <name type="scientific">Amycolatopsis suaedae</name>
    <dbReference type="NCBI Taxonomy" id="2510978"/>
    <lineage>
        <taxon>Bacteria</taxon>
        <taxon>Bacillati</taxon>
        <taxon>Actinomycetota</taxon>
        <taxon>Actinomycetes</taxon>
        <taxon>Pseudonocardiales</taxon>
        <taxon>Pseudonocardiaceae</taxon>
        <taxon>Amycolatopsis</taxon>
    </lineage>
</organism>
<evidence type="ECO:0000256" key="3">
    <source>
        <dbReference type="ARBA" id="ARBA00022475"/>
    </source>
</evidence>
<sequence>MDSTTTSPDQGEHVPVRAGRREWLGLAVLALPTLLISIDMTVLHLATPHLSADLRPTSTQLLWITDIYGFLIAGFLITMGNVGDRIGRRRLLLIGAAAFGVASVLAAFSTSAEMLIAARAGLGLAGATLMPSTLSLIRNMFPDPRQRTTAIGLWMMSFSIGATAGPLVGGVLLDFFWWGSVFLAAVPVMVLLVVVGPVLLPEYRSPAPDRLDLVSAVLSLAAVLTLIYGLKELAAGDAGTVTLGAIAVGAGLGVVFVRRQRRLTTPMLDLALFRQRAFSASLGTLTLVILVGPGLGFLLGQYLQLVLGMSPLEAGLWSLPASAGIVVGLTLVPLVLRRVRHGLVTGVGLAAAAAGVFLMVFAEGPAALGLLVAGQTLFFVGASPMLVVGTDLIVGSVPVERSGAASALSETAQEFGAALGLAVLGSVASAVYRAQVTVPADLPAHLAVPARDTLGGATAAAAQLPGPAAQALLGPAQQAFTSGLQTAAGVAAAVLVGAAALAAVLFRRPTVNQ</sequence>
<evidence type="ECO:0000256" key="1">
    <source>
        <dbReference type="ARBA" id="ARBA00004651"/>
    </source>
</evidence>